<dbReference type="Proteomes" id="UP000325576">
    <property type="component" value="Unassembled WGS sequence"/>
</dbReference>
<organism evidence="1 2">
    <name type="scientific">Rhodococcus erythropolis</name>
    <name type="common">Arthrobacter picolinophilus</name>
    <dbReference type="NCBI Taxonomy" id="1833"/>
    <lineage>
        <taxon>Bacteria</taxon>
        <taxon>Bacillati</taxon>
        <taxon>Actinomycetota</taxon>
        <taxon>Actinomycetes</taxon>
        <taxon>Mycobacteriales</taxon>
        <taxon>Nocardiaceae</taxon>
        <taxon>Rhodococcus</taxon>
        <taxon>Rhodococcus erythropolis group</taxon>
    </lineage>
</organism>
<comment type="caution">
    <text evidence="1">The sequence shown here is derived from an EMBL/GenBank/DDBJ whole genome shotgun (WGS) entry which is preliminary data.</text>
</comment>
<evidence type="ECO:0000313" key="2">
    <source>
        <dbReference type="Proteomes" id="UP000325576"/>
    </source>
</evidence>
<protein>
    <submittedName>
        <fullName evidence="1">Uncharacterized protein</fullName>
    </submittedName>
</protein>
<dbReference type="AlphaFoldDB" id="A0A5N5E4L7"/>
<name>A0A5N5E4L7_RHOER</name>
<gene>
    <name evidence="1" type="ORF">BS297_11920</name>
</gene>
<proteinExistence type="predicted"/>
<sequence>MSNERGSSPAVQRFRGIPTNEIPAVVPLRLVLAQTDAIAVWISGALVYSTCMTFSIEASVQSTDRFLGMYGFGKPESGHTPPMLLGFEDAHGTLATNLPGRRTGLSANGGDGSGVHNRTGLVLAPVPPAGDLQVYFAWPHFGLDETKHVLDAGEFASAAEQVVTLWDEVDPATAAQIDINDRTIPEIEIPSSGWFATAFELQKPPPPDPHAPQRVNFAFEQQDSPNA</sequence>
<dbReference type="EMBL" id="MRBO01000362">
    <property type="protein sequence ID" value="KAB2585137.1"/>
    <property type="molecule type" value="Genomic_DNA"/>
</dbReference>
<reference evidence="1 2" key="1">
    <citation type="journal article" date="2017" name="Poromechanics V (2013)">
        <title>Genomic Characterization of the Arsenic-Tolerant Actinobacterium, &lt;i&gt;Rhodococcus erythropolis&lt;/i&gt; S43.</title>
        <authorList>
            <person name="Retamal-Morales G."/>
            <person name="Mehnert M."/>
            <person name="Schwabe R."/>
            <person name="Tischler D."/>
            <person name="Schloemann M."/>
            <person name="Levican G.J."/>
        </authorList>
    </citation>
    <scope>NUCLEOTIDE SEQUENCE [LARGE SCALE GENOMIC DNA]</scope>
    <source>
        <strain evidence="1 2">S43</strain>
    </source>
</reference>
<evidence type="ECO:0000313" key="1">
    <source>
        <dbReference type="EMBL" id="KAB2585137.1"/>
    </source>
</evidence>
<accession>A0A5N5E4L7</accession>